<accession>A0ABW8UG82</accession>
<comment type="caution">
    <text evidence="1">The sequence shown here is derived from an EMBL/GenBank/DDBJ whole genome shotgun (WGS) entry which is preliminary data.</text>
</comment>
<reference evidence="1 2" key="1">
    <citation type="submission" date="2024-08" db="EMBL/GenBank/DDBJ databases">
        <authorList>
            <person name="Arias E."/>
        </authorList>
    </citation>
    <scope>NUCLEOTIDE SEQUENCE [LARGE SCALE GENOMIC DNA]</scope>
    <source>
        <strain evidence="1 2">FAM 24106</strain>
    </source>
</reference>
<gene>
    <name evidence="1" type="ORF">ACEN37_01585</name>
</gene>
<organism evidence="1 2">
    <name type="scientific">Marinilactibacillus psychrotolerans</name>
    <dbReference type="NCBI Taxonomy" id="191770"/>
    <lineage>
        <taxon>Bacteria</taxon>
        <taxon>Bacillati</taxon>
        <taxon>Bacillota</taxon>
        <taxon>Bacilli</taxon>
        <taxon>Lactobacillales</taxon>
        <taxon>Carnobacteriaceae</taxon>
        <taxon>Marinilactibacillus</taxon>
    </lineage>
</organism>
<protein>
    <recommendedName>
        <fullName evidence="3">DUF3847 domain-containing protein</fullName>
    </recommendedName>
</protein>
<proteinExistence type="predicted"/>
<dbReference type="RefSeq" id="WP_407143581.1">
    <property type="nucleotide sequence ID" value="NZ_JBGQQK010000003.1"/>
</dbReference>
<name>A0ABW8UG82_9LACT</name>
<dbReference type="EMBL" id="JBGQQK010000003">
    <property type="protein sequence ID" value="MFL2101936.1"/>
    <property type="molecule type" value="Genomic_DNA"/>
</dbReference>
<evidence type="ECO:0000313" key="2">
    <source>
        <dbReference type="Proteomes" id="UP001625374"/>
    </source>
</evidence>
<evidence type="ECO:0000313" key="1">
    <source>
        <dbReference type="EMBL" id="MFL2101936.1"/>
    </source>
</evidence>
<evidence type="ECO:0008006" key="3">
    <source>
        <dbReference type="Google" id="ProtNLM"/>
    </source>
</evidence>
<dbReference type="Proteomes" id="UP001625374">
    <property type="component" value="Unassembled WGS sequence"/>
</dbReference>
<sequence length="74" mass="9045">MTMTMTQHNVKKLIAEKNKLDLQIKREKEQQRKDRTRRLIRKGALLEKYFNIEELTVEETEIFLKELLEKIKRS</sequence>
<keyword evidence="2" id="KW-1185">Reference proteome</keyword>